<evidence type="ECO:0000313" key="1">
    <source>
        <dbReference type="EMBL" id="MBP0492111.1"/>
    </source>
</evidence>
<gene>
    <name evidence="1" type="ORF">J5Y10_04895</name>
</gene>
<dbReference type="Gene3D" id="1.10.260.40">
    <property type="entry name" value="lambda repressor-like DNA-binding domains"/>
    <property type="match status" value="1"/>
</dbReference>
<accession>A0A940MUB2</accession>
<name>A0A940MUB2_9PROT</name>
<evidence type="ECO:0008006" key="3">
    <source>
        <dbReference type="Google" id="ProtNLM"/>
    </source>
</evidence>
<dbReference type="Proteomes" id="UP000677537">
    <property type="component" value="Unassembled WGS sequence"/>
</dbReference>
<dbReference type="RefSeq" id="WP_209371352.1">
    <property type="nucleotide sequence ID" value="NZ_JAGIZA010000003.1"/>
</dbReference>
<dbReference type="GO" id="GO:0003677">
    <property type="term" value="F:DNA binding"/>
    <property type="evidence" value="ECO:0007669"/>
    <property type="project" value="InterPro"/>
</dbReference>
<dbReference type="EMBL" id="JAGIZA010000003">
    <property type="protein sequence ID" value="MBP0492111.1"/>
    <property type="molecule type" value="Genomic_DNA"/>
</dbReference>
<organism evidence="1 2">
    <name type="scientific">Roseomonas indoligenes</name>
    <dbReference type="NCBI Taxonomy" id="2820811"/>
    <lineage>
        <taxon>Bacteria</taxon>
        <taxon>Pseudomonadati</taxon>
        <taxon>Pseudomonadota</taxon>
        <taxon>Alphaproteobacteria</taxon>
        <taxon>Acetobacterales</taxon>
        <taxon>Roseomonadaceae</taxon>
        <taxon>Roseomonas</taxon>
    </lineage>
</organism>
<comment type="caution">
    <text evidence="1">The sequence shown here is derived from an EMBL/GenBank/DDBJ whole genome shotgun (WGS) entry which is preliminary data.</text>
</comment>
<proteinExistence type="predicted"/>
<reference evidence="1" key="1">
    <citation type="submission" date="2021-03" db="EMBL/GenBank/DDBJ databases">
        <authorList>
            <person name="So Y."/>
        </authorList>
    </citation>
    <scope>NUCLEOTIDE SEQUENCE</scope>
    <source>
        <strain evidence="1">SG15</strain>
    </source>
</reference>
<evidence type="ECO:0000313" key="2">
    <source>
        <dbReference type="Proteomes" id="UP000677537"/>
    </source>
</evidence>
<dbReference type="InterPro" id="IPR010982">
    <property type="entry name" value="Lambda_DNA-bd_dom_sf"/>
</dbReference>
<keyword evidence="2" id="KW-1185">Reference proteome</keyword>
<sequence length="69" mass="7215">MSGMTLLRSKRGLMARVASRLGLSRAAVAMWREVPSKHLQAVADETGIPAADLRPDLAAAFGAAAKEPA</sequence>
<protein>
    <recommendedName>
        <fullName evidence="3">CI repressor</fullName>
    </recommendedName>
</protein>
<dbReference type="AlphaFoldDB" id="A0A940MUB2"/>